<reference evidence="4 5" key="1">
    <citation type="submission" date="2019-08" db="EMBL/GenBank/DDBJ databases">
        <title>Genome of Psychroserpens burtonensis ACAM 167.</title>
        <authorList>
            <person name="Bowman J.P."/>
        </authorList>
    </citation>
    <scope>NUCLEOTIDE SEQUENCE [LARGE SCALE GENOMIC DNA]</scope>
    <source>
        <strain evidence="4 5">ACAM 167</strain>
    </source>
</reference>
<organism evidence="4 5">
    <name type="scientific">Psychroserpens burtonensis</name>
    <dbReference type="NCBI Taxonomy" id="49278"/>
    <lineage>
        <taxon>Bacteria</taxon>
        <taxon>Pseudomonadati</taxon>
        <taxon>Bacteroidota</taxon>
        <taxon>Flavobacteriia</taxon>
        <taxon>Flavobacteriales</taxon>
        <taxon>Flavobacteriaceae</taxon>
        <taxon>Psychroserpens</taxon>
    </lineage>
</organism>
<dbReference type="InterPro" id="IPR018976">
    <property type="entry name" value="Imelysin-like"/>
</dbReference>
<dbReference type="InterPro" id="IPR034984">
    <property type="entry name" value="Imelysin-like_IPPA"/>
</dbReference>
<evidence type="ECO:0000259" key="3">
    <source>
        <dbReference type="Pfam" id="PF09375"/>
    </source>
</evidence>
<dbReference type="OrthoDB" id="650514at2"/>
<dbReference type="Gene3D" id="1.20.1420.20">
    <property type="entry name" value="M75 peptidase, HXXE motif"/>
    <property type="match status" value="1"/>
</dbReference>
<evidence type="ECO:0000313" key="5">
    <source>
        <dbReference type="Proteomes" id="UP000321938"/>
    </source>
</evidence>
<gene>
    <name evidence="4" type="ORF">ES692_11140</name>
</gene>
<dbReference type="STRING" id="1123037.GCA_000425305_02227"/>
<evidence type="ECO:0000313" key="4">
    <source>
        <dbReference type="EMBL" id="TXE16901.1"/>
    </source>
</evidence>
<protein>
    <submittedName>
        <fullName evidence="4">Imelysin family protein</fullName>
    </submittedName>
</protein>
<dbReference type="Pfam" id="PF09375">
    <property type="entry name" value="Peptidase_M75"/>
    <property type="match status" value="1"/>
</dbReference>
<keyword evidence="5" id="KW-1185">Reference proteome</keyword>
<accession>A0A5C7BA30</accession>
<dbReference type="Proteomes" id="UP000321938">
    <property type="component" value="Unassembled WGS sequence"/>
</dbReference>
<dbReference type="GO" id="GO:0030313">
    <property type="term" value="C:cell envelope"/>
    <property type="evidence" value="ECO:0007669"/>
    <property type="project" value="UniProtKB-SubCell"/>
</dbReference>
<dbReference type="CDD" id="cd14659">
    <property type="entry name" value="Imelysin-like_IPPA"/>
    <property type="match status" value="1"/>
</dbReference>
<proteinExistence type="predicted"/>
<evidence type="ECO:0000256" key="1">
    <source>
        <dbReference type="ARBA" id="ARBA00004196"/>
    </source>
</evidence>
<dbReference type="InterPro" id="IPR038352">
    <property type="entry name" value="Imelysin_sf"/>
</dbReference>
<dbReference type="EMBL" id="VOSB01000015">
    <property type="protein sequence ID" value="TXE16901.1"/>
    <property type="molecule type" value="Genomic_DNA"/>
</dbReference>
<comment type="caution">
    <text evidence="4">The sequence shown here is derived from an EMBL/GenBank/DDBJ whole genome shotgun (WGS) entry which is preliminary data.</text>
</comment>
<name>A0A5C7BA30_9FLAO</name>
<feature type="domain" description="Imelysin-like" evidence="3">
    <location>
        <begin position="49"/>
        <end position="347"/>
    </location>
</feature>
<dbReference type="PROSITE" id="PS51257">
    <property type="entry name" value="PROKAR_LIPOPROTEIN"/>
    <property type="match status" value="1"/>
</dbReference>
<comment type="subcellular location">
    <subcellularLocation>
        <location evidence="1">Cell envelope</location>
    </subcellularLocation>
</comment>
<keyword evidence="2" id="KW-0732">Signal</keyword>
<sequence>MMKKIVLSLFTIVLFVACTESDDTGGSGGTSDDFNRQAMLTNWADNIIIPAVQDLSSDLGTLSANKDAFLASPNQTTLDAIRVSWLEAYKTWQYVEMFNIGKAEEFNYAFQMNIYPTNVRDIQSNISSGTYDLASVNNNDAVGFPAVDYMLYGLSNSDTEILDAYTIVSNFEAHKSYLSDLINQMQALTTTVLSDWTSNYRDIFVNSSANTATSSSNKLTNDFIFYYEKGLRANKFGIPAGVFSTTSFNDKVEAFYNKDASKILALEALQAVQDFFNGKAYNASISGESFNSYLQYLNTIKEGDDLSALINNQFNTAESKIQVLSNDFSLQVETDNNKMLEAFDELQKAVVLLKVDMIQAMNISVDFVDADGD</sequence>
<dbReference type="RefSeq" id="WP_028872035.1">
    <property type="nucleotide sequence ID" value="NZ_VOSB01000015.1"/>
</dbReference>
<evidence type="ECO:0000256" key="2">
    <source>
        <dbReference type="ARBA" id="ARBA00022729"/>
    </source>
</evidence>
<dbReference type="AlphaFoldDB" id="A0A5C7BA30"/>